<dbReference type="Pfam" id="PF01042">
    <property type="entry name" value="Ribonuc_L-PSP"/>
    <property type="match status" value="1"/>
</dbReference>
<dbReference type="EMBL" id="CP065601">
    <property type="protein sequence ID" value="QPQ93015.1"/>
    <property type="molecule type" value="Genomic_DNA"/>
</dbReference>
<dbReference type="InterPro" id="IPR035959">
    <property type="entry name" value="RutC-like_sf"/>
</dbReference>
<dbReference type="GeneID" id="45698524"/>
<evidence type="ECO:0000313" key="2">
    <source>
        <dbReference type="EMBL" id="USS47248.1"/>
    </source>
</evidence>
<dbReference type="SUPFAM" id="SSF55298">
    <property type="entry name" value="YjgF-like"/>
    <property type="match status" value="1"/>
</dbReference>
<dbReference type="Proteomes" id="UP001056386">
    <property type="component" value="Chromosome 1"/>
</dbReference>
<keyword evidence="4" id="KW-1185">Reference proteome</keyword>
<dbReference type="GO" id="GO:0005829">
    <property type="term" value="C:cytosol"/>
    <property type="evidence" value="ECO:0007669"/>
    <property type="project" value="TreeGrafter"/>
</dbReference>
<proteinExistence type="predicted"/>
<reference evidence="1 3" key="1">
    <citation type="submission" date="2020-12" db="EMBL/GenBank/DDBJ databases">
        <title>FDA dAtabase for Regulatory Grade micrObial Sequences (FDA-ARGOS): Supporting development and validation of Infectious Disease Dx tests.</title>
        <authorList>
            <person name="Minogue T."/>
            <person name="Wolcott M."/>
            <person name="Wasieloski L."/>
            <person name="Aguilar W."/>
            <person name="Moore D."/>
            <person name="Jaissle J."/>
            <person name="Tallon L."/>
            <person name="Sadzewicz L."/>
            <person name="Zhao X."/>
            <person name="Boylan J."/>
            <person name="Ott S."/>
            <person name="Bowen H."/>
            <person name="Vavikolanu K."/>
            <person name="Mehta A."/>
            <person name="Aluvathingal J."/>
            <person name="Nadendla S."/>
            <person name="Yan Y."/>
            <person name="Sichtig H."/>
        </authorList>
    </citation>
    <scope>NUCLEOTIDE SEQUENCE [LARGE SCALE GENOMIC DNA]</scope>
    <source>
        <strain evidence="1 3">FDAARGOS_949</strain>
    </source>
</reference>
<dbReference type="InterPro" id="IPR006175">
    <property type="entry name" value="YjgF/YER057c/UK114"/>
</dbReference>
<organism evidence="1 3">
    <name type="scientific">Burkholderia glumae</name>
    <name type="common">Pseudomonas glumae</name>
    <dbReference type="NCBI Taxonomy" id="337"/>
    <lineage>
        <taxon>Bacteria</taxon>
        <taxon>Pseudomonadati</taxon>
        <taxon>Pseudomonadota</taxon>
        <taxon>Betaproteobacteria</taxon>
        <taxon>Burkholderiales</taxon>
        <taxon>Burkholderiaceae</taxon>
        <taxon>Burkholderia</taxon>
    </lineage>
</organism>
<dbReference type="GO" id="GO:0019239">
    <property type="term" value="F:deaminase activity"/>
    <property type="evidence" value="ECO:0007669"/>
    <property type="project" value="TreeGrafter"/>
</dbReference>
<dbReference type="RefSeq" id="WP_015876284.1">
    <property type="nucleotide sequence ID" value="NZ_CP021074.1"/>
</dbReference>
<dbReference type="CDD" id="cd00448">
    <property type="entry name" value="YjgF_YER057c_UK114_family"/>
    <property type="match status" value="1"/>
</dbReference>
<gene>
    <name evidence="1" type="ORF">I6H06_11920</name>
    <name evidence="2" type="ORF">NFI99_20530</name>
</gene>
<dbReference type="Gene3D" id="3.30.1330.40">
    <property type="entry name" value="RutC-like"/>
    <property type="match status" value="1"/>
</dbReference>
<dbReference type="PANTHER" id="PTHR11803">
    <property type="entry name" value="2-IMINOBUTANOATE/2-IMINOPROPANOATE DEAMINASE RIDA"/>
    <property type="match status" value="1"/>
</dbReference>
<name>A0AAP9Y7X1_BURGL</name>
<dbReference type="PANTHER" id="PTHR11803:SF39">
    <property type="entry name" value="2-IMINOBUTANOATE_2-IMINOPROPANOATE DEAMINASE"/>
    <property type="match status" value="1"/>
</dbReference>
<sequence>MKRYVTSGEGLPQWPSPISHAVVVNGTCYLSGQLSLDADGRYLPGTPADEARRAFDNLFRALAAAGFERHDLVFVDIAFTDIGALPDVNAVYAELFDAQRRPARTVYQAAALPFGGQVKVMGVAVRDTAP</sequence>
<evidence type="ECO:0000313" key="3">
    <source>
        <dbReference type="Proteomes" id="UP000594892"/>
    </source>
</evidence>
<evidence type="ECO:0000313" key="1">
    <source>
        <dbReference type="EMBL" id="QPQ93015.1"/>
    </source>
</evidence>
<dbReference type="EMBL" id="CP099587">
    <property type="protein sequence ID" value="USS47248.1"/>
    <property type="molecule type" value="Genomic_DNA"/>
</dbReference>
<evidence type="ECO:0000313" key="4">
    <source>
        <dbReference type="Proteomes" id="UP001056386"/>
    </source>
</evidence>
<dbReference type="AlphaFoldDB" id="A0AAP9Y7X1"/>
<accession>A0AAP9Y7X1</accession>
<reference evidence="2" key="2">
    <citation type="submission" date="2022-06" db="EMBL/GenBank/DDBJ databases">
        <title>Draft genome sequence of Burkholderia glumae strain GR20004 isolated from rice panicle showing bacterial panicle blight.</title>
        <authorList>
            <person name="Choi S.Y."/>
            <person name="Lee Y.H."/>
        </authorList>
    </citation>
    <scope>NUCLEOTIDE SEQUENCE</scope>
    <source>
        <strain evidence="2">GR20004</strain>
    </source>
</reference>
<dbReference type="Proteomes" id="UP000594892">
    <property type="component" value="Chromosome 2"/>
</dbReference>
<protein>
    <submittedName>
        <fullName evidence="1">RidA family protein</fullName>
    </submittedName>
</protein>